<dbReference type="InterPro" id="IPR011707">
    <property type="entry name" value="Cu-oxidase-like_N"/>
</dbReference>
<evidence type="ECO:0000256" key="1">
    <source>
        <dbReference type="ARBA" id="ARBA00010609"/>
    </source>
</evidence>
<feature type="domain" description="Plastocyanin-like" evidence="5">
    <location>
        <begin position="373"/>
        <end position="488"/>
    </location>
</feature>
<dbReference type="Gene3D" id="2.60.40.420">
    <property type="entry name" value="Cupredoxins - blue copper proteins"/>
    <property type="match status" value="3"/>
</dbReference>
<keyword evidence="8" id="KW-1185">Reference proteome</keyword>
<feature type="domain" description="Plastocyanin-like" evidence="6">
    <location>
        <begin position="75"/>
        <end position="186"/>
    </location>
</feature>
<dbReference type="Pfam" id="PF07732">
    <property type="entry name" value="Cu-oxidase_3"/>
    <property type="match status" value="1"/>
</dbReference>
<dbReference type="PROSITE" id="PS00080">
    <property type="entry name" value="MULTICOPPER_OXIDASE2"/>
    <property type="match status" value="1"/>
</dbReference>
<evidence type="ECO:0000256" key="3">
    <source>
        <dbReference type="ARBA" id="ARBA00023002"/>
    </source>
</evidence>
<comment type="caution">
    <text evidence="7">The sequence shown here is derived from an EMBL/GenBank/DDBJ whole genome shotgun (WGS) entry which is preliminary data.</text>
</comment>
<dbReference type="CDD" id="cd04232">
    <property type="entry name" value="CuRO_1_CueO_FtsP"/>
    <property type="match status" value="1"/>
</dbReference>
<dbReference type="EMBL" id="JBHSLD010000009">
    <property type="protein sequence ID" value="MFC5381355.1"/>
    <property type="molecule type" value="Genomic_DNA"/>
</dbReference>
<gene>
    <name evidence="7" type="ORF">ACFPJ6_11175</name>
</gene>
<dbReference type="InterPro" id="IPR008972">
    <property type="entry name" value="Cupredoxin"/>
</dbReference>
<dbReference type="InterPro" id="IPR011706">
    <property type="entry name" value="Cu-oxidase_C"/>
</dbReference>
<proteinExistence type="inferred from homology"/>
<feature type="domain" description="Plastocyanin-like" evidence="4">
    <location>
        <begin position="240"/>
        <end position="305"/>
    </location>
</feature>
<reference evidence="8" key="1">
    <citation type="journal article" date="2019" name="Int. J. Syst. Evol. Microbiol.">
        <title>The Global Catalogue of Microorganisms (GCM) 10K type strain sequencing project: providing services to taxonomists for standard genome sequencing and annotation.</title>
        <authorList>
            <consortium name="The Broad Institute Genomics Platform"/>
            <consortium name="The Broad Institute Genome Sequencing Center for Infectious Disease"/>
            <person name="Wu L."/>
            <person name="Ma J."/>
        </authorList>
    </citation>
    <scope>NUCLEOTIDE SEQUENCE [LARGE SCALE GENOMIC DNA]</scope>
    <source>
        <strain evidence="8">CCUG 43114</strain>
    </source>
</reference>
<dbReference type="InterPro" id="IPR001117">
    <property type="entry name" value="Cu-oxidase_2nd"/>
</dbReference>
<dbReference type="RefSeq" id="WP_340269246.1">
    <property type="nucleotide sequence ID" value="NZ_JBBEOG010000004.1"/>
</dbReference>
<dbReference type="CDD" id="cd13867">
    <property type="entry name" value="CuRO_2_CueO_FtsP"/>
    <property type="match status" value="1"/>
</dbReference>
<name>A0ABW0GN05_9MICO</name>
<evidence type="ECO:0000259" key="6">
    <source>
        <dbReference type="Pfam" id="PF07732"/>
    </source>
</evidence>
<keyword evidence="2" id="KW-0479">Metal-binding</keyword>
<dbReference type="Proteomes" id="UP001596122">
    <property type="component" value="Unassembled WGS sequence"/>
</dbReference>
<dbReference type="SUPFAM" id="SSF49503">
    <property type="entry name" value="Cupredoxins"/>
    <property type="match status" value="3"/>
</dbReference>
<evidence type="ECO:0000259" key="5">
    <source>
        <dbReference type="Pfam" id="PF07731"/>
    </source>
</evidence>
<protein>
    <submittedName>
        <fullName evidence="7">Multicopper oxidase family protein</fullName>
    </submittedName>
</protein>
<dbReference type="InterPro" id="IPR002355">
    <property type="entry name" value="Cu_oxidase_Cu_BS"/>
</dbReference>
<dbReference type="CDD" id="cd13890">
    <property type="entry name" value="CuRO_3_CueO_FtsP"/>
    <property type="match status" value="1"/>
</dbReference>
<keyword evidence="3" id="KW-0560">Oxidoreductase</keyword>
<evidence type="ECO:0000259" key="4">
    <source>
        <dbReference type="Pfam" id="PF00394"/>
    </source>
</evidence>
<comment type="similarity">
    <text evidence="1">Belongs to the multicopper oxidase family.</text>
</comment>
<dbReference type="Pfam" id="PF00394">
    <property type="entry name" value="Cu-oxidase"/>
    <property type="match status" value="1"/>
</dbReference>
<dbReference type="InterPro" id="IPR045087">
    <property type="entry name" value="Cu-oxidase_fam"/>
</dbReference>
<sequence length="514" mass="54940">MSPRPRRALVAAVAVSLAVPLVLVGAGVLVRWWVARTDTVGQVAFERPLHVPPLAPSRVEADGTRVFDLAMQPGSSRFTGEGESPTWGVDGAYLAPTLRAARGETVRVEVTNDLPEATNLHWHGMHLPARMDGGPHRMVQPGETWTPTWTVDQPAATTWYHPHAHGSTATHVARGLLGAFLLDDPEAAPEGLPDTYGVDDVPLLLQDVRLTGDGRRREQGTGGTVGPLGTRLLVNGTVGPVLDVTTEAVRLRLVNASAARVYDLVLSDARPFHVVATDGGLLAAPVEVDSLRLTPGERAEVVVRLSAGETVDLRSRPPALGVSAPVARLVGARDAFDVLRLRAADELVASPPLPQVLAAAPDVDEDDATREREMVLSGDAINGNGHDLSRVDVVVEAGAVERWVVRNDDGIPHNFHVHDVRLVVASLDGQAPPPVLRGWKDTVWVAPGTEVELVVRFGDHTDPDVPYMFHCHVLAHHDRGMMGQFVVVEPGTAADHPGTVGTSVDDAIFPSHDH</sequence>
<dbReference type="PANTHER" id="PTHR48267:SF1">
    <property type="entry name" value="BILIRUBIN OXIDASE"/>
    <property type="match status" value="1"/>
</dbReference>
<evidence type="ECO:0000313" key="7">
    <source>
        <dbReference type="EMBL" id="MFC5381355.1"/>
    </source>
</evidence>
<evidence type="ECO:0000313" key="8">
    <source>
        <dbReference type="Proteomes" id="UP001596122"/>
    </source>
</evidence>
<dbReference type="PANTHER" id="PTHR48267">
    <property type="entry name" value="CUPREDOXIN SUPERFAMILY PROTEIN"/>
    <property type="match status" value="1"/>
</dbReference>
<dbReference type="Pfam" id="PF07731">
    <property type="entry name" value="Cu-oxidase_2"/>
    <property type="match status" value="1"/>
</dbReference>
<evidence type="ECO:0000256" key="2">
    <source>
        <dbReference type="ARBA" id="ARBA00022723"/>
    </source>
</evidence>
<organism evidence="7 8">
    <name type="scientific">Aquipuribacter nitratireducens</name>
    <dbReference type="NCBI Taxonomy" id="650104"/>
    <lineage>
        <taxon>Bacteria</taxon>
        <taxon>Bacillati</taxon>
        <taxon>Actinomycetota</taxon>
        <taxon>Actinomycetes</taxon>
        <taxon>Micrococcales</taxon>
        <taxon>Intrasporangiaceae</taxon>
        <taxon>Aquipuribacter</taxon>
    </lineage>
</organism>
<accession>A0ABW0GN05</accession>